<comment type="caution">
    <text evidence="3">The sequence shown here is derived from an EMBL/GenBank/DDBJ whole genome shotgun (WGS) entry which is preliminary data.</text>
</comment>
<evidence type="ECO:0000313" key="3">
    <source>
        <dbReference type="EMBL" id="KAF4657908.1"/>
    </source>
</evidence>
<dbReference type="AlphaFoldDB" id="A0A7J6LF63"/>
<dbReference type="InterPro" id="IPR032675">
    <property type="entry name" value="LRR_dom_sf"/>
</dbReference>
<evidence type="ECO:0000313" key="4">
    <source>
        <dbReference type="Proteomes" id="UP000591131"/>
    </source>
</evidence>
<dbReference type="EMBL" id="JAAPAO010000518">
    <property type="protein sequence ID" value="KAF4657908.1"/>
    <property type="molecule type" value="Genomic_DNA"/>
</dbReference>
<accession>A0A7J6LF63</accession>
<keyword evidence="4" id="KW-1185">Reference proteome</keyword>
<dbReference type="SUPFAM" id="SSF52058">
    <property type="entry name" value="L domain-like"/>
    <property type="match status" value="1"/>
</dbReference>
<reference evidence="3 4" key="1">
    <citation type="submission" date="2020-04" db="EMBL/GenBank/DDBJ databases">
        <title>Perkinsus chesapeaki whole genome sequence.</title>
        <authorList>
            <person name="Bogema D.R."/>
        </authorList>
    </citation>
    <scope>NUCLEOTIDE SEQUENCE [LARGE SCALE GENOMIC DNA]</scope>
    <source>
        <strain evidence="3">ATCC PRA-425</strain>
    </source>
</reference>
<keyword evidence="2" id="KW-1133">Transmembrane helix</keyword>
<feature type="transmembrane region" description="Helical" evidence="2">
    <location>
        <begin position="27"/>
        <end position="45"/>
    </location>
</feature>
<dbReference type="OrthoDB" id="676979at2759"/>
<organism evidence="3 4">
    <name type="scientific">Perkinsus chesapeaki</name>
    <name type="common">Clam parasite</name>
    <name type="synonym">Perkinsus andrewsi</name>
    <dbReference type="NCBI Taxonomy" id="330153"/>
    <lineage>
        <taxon>Eukaryota</taxon>
        <taxon>Sar</taxon>
        <taxon>Alveolata</taxon>
        <taxon>Perkinsozoa</taxon>
        <taxon>Perkinsea</taxon>
        <taxon>Perkinsida</taxon>
        <taxon>Perkinsidae</taxon>
        <taxon>Perkinsus</taxon>
    </lineage>
</organism>
<sequence length="457" mass="51333">MDGLLALPYFTALFTLSKWYLFRHETFLVFLSSIVPLISVIMHLWQMDKLWLRGDPFAYNTHLNAGNARFSRLTKHARLRWIAIFITLLVTSWALGLLIVVHTIITQAGTDCGPSFDPTASCRWSIRPIIGSCDCRIVIGSTHTVDADKEGLSSCVSLPEMLSSFPRAEYIVITPTPKSLGNCAVDDDEVLWITEHMSAIRLLSLPYQNITQYPKQSSTVSLTSLSLPYNFLMEMDADVLHDNKRLDHLSLEMNNISHLPKEILNKPGGRLEHLSLMGNPVCENTEYYGALEDLRDRGISPLCGKALWENRRITDEESREKGSAQPNEGSRDFVCGSSPKQDSLAFAMVYYKDACQLYRESTSSECLTICDEMASWVSYTSDGDPNLSLDEINRYLELISIRPFTTDAEMECMLAYINCSPMHTPDEAISSPPSIHIIAVMMSGGVTDCKHCPYTIR</sequence>
<keyword evidence="2" id="KW-0472">Membrane</keyword>
<dbReference type="Gene3D" id="3.80.10.10">
    <property type="entry name" value="Ribonuclease Inhibitor"/>
    <property type="match status" value="1"/>
</dbReference>
<gene>
    <name evidence="3" type="ORF">FOL47_008246</name>
</gene>
<evidence type="ECO:0000256" key="1">
    <source>
        <dbReference type="SAM" id="MobiDB-lite"/>
    </source>
</evidence>
<evidence type="ECO:0000256" key="2">
    <source>
        <dbReference type="SAM" id="Phobius"/>
    </source>
</evidence>
<dbReference type="Proteomes" id="UP000591131">
    <property type="component" value="Unassembled WGS sequence"/>
</dbReference>
<protein>
    <submittedName>
        <fullName evidence="3">Uncharacterized protein</fullName>
    </submittedName>
</protein>
<name>A0A7J6LF63_PERCH</name>
<feature type="transmembrane region" description="Helical" evidence="2">
    <location>
        <begin position="79"/>
        <end position="105"/>
    </location>
</feature>
<proteinExistence type="predicted"/>
<keyword evidence="2" id="KW-0812">Transmembrane</keyword>
<feature type="region of interest" description="Disordered" evidence="1">
    <location>
        <begin position="314"/>
        <end position="335"/>
    </location>
</feature>